<gene>
    <name evidence="1" type="ORF">B0H65DRAFT_535520</name>
</gene>
<sequence length="111" mass="12637">MTELKQVELPSERSKAKIFLNHSPCGSKFSSVCQDLLSSFVRSLEQQWFKDIDTNLLRHFGGNNLDEGRTANVGQRRSQIATKIFLMVFERPCPAHDLVLLHVTLVFLFGT</sequence>
<protein>
    <submittedName>
        <fullName evidence="1">Uncharacterized protein</fullName>
    </submittedName>
</protein>
<evidence type="ECO:0000313" key="1">
    <source>
        <dbReference type="EMBL" id="KAK3354713.1"/>
    </source>
</evidence>
<reference evidence="1" key="1">
    <citation type="journal article" date="2023" name="Mol. Phylogenet. Evol.">
        <title>Genome-scale phylogeny and comparative genomics of the fungal order Sordariales.</title>
        <authorList>
            <person name="Hensen N."/>
            <person name="Bonometti L."/>
            <person name="Westerberg I."/>
            <person name="Brannstrom I.O."/>
            <person name="Guillou S."/>
            <person name="Cros-Aarteil S."/>
            <person name="Calhoun S."/>
            <person name="Haridas S."/>
            <person name="Kuo A."/>
            <person name="Mondo S."/>
            <person name="Pangilinan J."/>
            <person name="Riley R."/>
            <person name="LaButti K."/>
            <person name="Andreopoulos B."/>
            <person name="Lipzen A."/>
            <person name="Chen C."/>
            <person name="Yan M."/>
            <person name="Daum C."/>
            <person name="Ng V."/>
            <person name="Clum A."/>
            <person name="Steindorff A."/>
            <person name="Ohm R.A."/>
            <person name="Martin F."/>
            <person name="Silar P."/>
            <person name="Natvig D.O."/>
            <person name="Lalanne C."/>
            <person name="Gautier V."/>
            <person name="Ament-Velasquez S.L."/>
            <person name="Kruys A."/>
            <person name="Hutchinson M.I."/>
            <person name="Powell A.J."/>
            <person name="Barry K."/>
            <person name="Miller A.N."/>
            <person name="Grigoriev I.V."/>
            <person name="Debuchy R."/>
            <person name="Gladieux P."/>
            <person name="Hiltunen Thoren M."/>
            <person name="Johannesson H."/>
        </authorList>
    </citation>
    <scope>NUCLEOTIDE SEQUENCE</scope>
    <source>
        <strain evidence="1">CBS 560.94</strain>
    </source>
</reference>
<evidence type="ECO:0000313" key="2">
    <source>
        <dbReference type="Proteomes" id="UP001278500"/>
    </source>
</evidence>
<dbReference type="EMBL" id="JAUEPP010000001">
    <property type="protein sequence ID" value="KAK3354713.1"/>
    <property type="molecule type" value="Genomic_DNA"/>
</dbReference>
<comment type="caution">
    <text evidence="1">The sequence shown here is derived from an EMBL/GenBank/DDBJ whole genome shotgun (WGS) entry which is preliminary data.</text>
</comment>
<keyword evidence="2" id="KW-1185">Reference proteome</keyword>
<dbReference type="Proteomes" id="UP001278500">
    <property type="component" value="Unassembled WGS sequence"/>
</dbReference>
<name>A0AAE0MW74_9PEZI</name>
<dbReference type="AlphaFoldDB" id="A0AAE0MW74"/>
<accession>A0AAE0MW74</accession>
<reference evidence="1" key="2">
    <citation type="submission" date="2023-06" db="EMBL/GenBank/DDBJ databases">
        <authorList>
            <consortium name="Lawrence Berkeley National Laboratory"/>
            <person name="Haridas S."/>
            <person name="Hensen N."/>
            <person name="Bonometti L."/>
            <person name="Westerberg I."/>
            <person name="Brannstrom I.O."/>
            <person name="Guillou S."/>
            <person name="Cros-Aarteil S."/>
            <person name="Calhoun S."/>
            <person name="Kuo A."/>
            <person name="Mondo S."/>
            <person name="Pangilinan J."/>
            <person name="Riley R."/>
            <person name="Labutti K."/>
            <person name="Andreopoulos B."/>
            <person name="Lipzen A."/>
            <person name="Chen C."/>
            <person name="Yanf M."/>
            <person name="Daum C."/>
            <person name="Ng V."/>
            <person name="Clum A."/>
            <person name="Steindorff A."/>
            <person name="Ohm R."/>
            <person name="Martin F."/>
            <person name="Silar P."/>
            <person name="Natvig D."/>
            <person name="Lalanne C."/>
            <person name="Gautier V."/>
            <person name="Ament-Velasquez S.L."/>
            <person name="Kruys A."/>
            <person name="Hutchinson M.I."/>
            <person name="Powell A.J."/>
            <person name="Barry K."/>
            <person name="Miller A.N."/>
            <person name="Grigoriev I.V."/>
            <person name="Debuchy R."/>
            <person name="Gladieux P."/>
            <person name="Thoren M.H."/>
            <person name="Johannesson H."/>
        </authorList>
    </citation>
    <scope>NUCLEOTIDE SEQUENCE</scope>
    <source>
        <strain evidence="1">CBS 560.94</strain>
    </source>
</reference>
<proteinExistence type="predicted"/>
<organism evidence="1 2">
    <name type="scientific">Neurospora tetraspora</name>
    <dbReference type="NCBI Taxonomy" id="94610"/>
    <lineage>
        <taxon>Eukaryota</taxon>
        <taxon>Fungi</taxon>
        <taxon>Dikarya</taxon>
        <taxon>Ascomycota</taxon>
        <taxon>Pezizomycotina</taxon>
        <taxon>Sordariomycetes</taxon>
        <taxon>Sordariomycetidae</taxon>
        <taxon>Sordariales</taxon>
        <taxon>Sordariaceae</taxon>
        <taxon>Neurospora</taxon>
    </lineage>
</organism>
<dbReference type="GeneID" id="87866184"/>
<dbReference type="RefSeq" id="XP_062686091.1">
    <property type="nucleotide sequence ID" value="XM_062829030.1"/>
</dbReference>